<sequence>MDDDIFEWEMEIEVVGEMMADFFLKGEELEEEFKSSQRLIWRSAAAKRELPVSFRSQPVYLEVALTSASHPVKCRSFTDSVSRNSRRPLIYMGVHRYFVDPHPPFADDSPVSAGTLILLT</sequence>
<organism evidence="1 2">
    <name type="scientific">Datura stramonium</name>
    <name type="common">Jimsonweed</name>
    <name type="synonym">Common thornapple</name>
    <dbReference type="NCBI Taxonomy" id="4076"/>
    <lineage>
        <taxon>Eukaryota</taxon>
        <taxon>Viridiplantae</taxon>
        <taxon>Streptophyta</taxon>
        <taxon>Embryophyta</taxon>
        <taxon>Tracheophyta</taxon>
        <taxon>Spermatophyta</taxon>
        <taxon>Magnoliopsida</taxon>
        <taxon>eudicotyledons</taxon>
        <taxon>Gunneridae</taxon>
        <taxon>Pentapetalae</taxon>
        <taxon>asterids</taxon>
        <taxon>lamiids</taxon>
        <taxon>Solanales</taxon>
        <taxon>Solanaceae</taxon>
        <taxon>Solanoideae</taxon>
        <taxon>Datureae</taxon>
        <taxon>Datura</taxon>
    </lineage>
</organism>
<accession>A0ABS8VQE4</accession>
<name>A0ABS8VQE4_DATST</name>
<proteinExistence type="predicted"/>
<dbReference type="Proteomes" id="UP000823775">
    <property type="component" value="Unassembled WGS sequence"/>
</dbReference>
<protein>
    <submittedName>
        <fullName evidence="1">Uncharacterized protein</fullName>
    </submittedName>
</protein>
<dbReference type="EMBL" id="JACEIK010005535">
    <property type="protein sequence ID" value="MCE0481748.1"/>
    <property type="molecule type" value="Genomic_DNA"/>
</dbReference>
<keyword evidence="2" id="KW-1185">Reference proteome</keyword>
<evidence type="ECO:0000313" key="1">
    <source>
        <dbReference type="EMBL" id="MCE0481748.1"/>
    </source>
</evidence>
<comment type="caution">
    <text evidence="1">The sequence shown here is derived from an EMBL/GenBank/DDBJ whole genome shotgun (WGS) entry which is preliminary data.</text>
</comment>
<reference evidence="1 2" key="1">
    <citation type="journal article" date="2021" name="BMC Genomics">
        <title>Datura genome reveals duplications of psychoactive alkaloid biosynthetic genes and high mutation rate following tissue culture.</title>
        <authorList>
            <person name="Rajewski A."/>
            <person name="Carter-House D."/>
            <person name="Stajich J."/>
            <person name="Litt A."/>
        </authorList>
    </citation>
    <scope>NUCLEOTIDE SEQUENCE [LARGE SCALE GENOMIC DNA]</scope>
    <source>
        <strain evidence="1">AR-01</strain>
    </source>
</reference>
<evidence type="ECO:0000313" key="2">
    <source>
        <dbReference type="Proteomes" id="UP000823775"/>
    </source>
</evidence>
<gene>
    <name evidence="1" type="ORF">HAX54_039743</name>
</gene>